<keyword evidence="6" id="KW-1278">Translocase</keyword>
<evidence type="ECO:0000259" key="9">
    <source>
        <dbReference type="PROSITE" id="PS00662"/>
    </source>
</evidence>
<dbReference type="SUPFAM" id="SSF160246">
    <property type="entry name" value="EspE N-terminal domain-like"/>
    <property type="match status" value="1"/>
</dbReference>
<dbReference type="CDD" id="cd01129">
    <property type="entry name" value="PulE-GspE-like"/>
    <property type="match status" value="1"/>
</dbReference>
<dbReference type="InterPro" id="IPR007831">
    <property type="entry name" value="T2SS_GspE_N"/>
</dbReference>
<dbReference type="Pfam" id="PF05157">
    <property type="entry name" value="MshEN"/>
    <property type="match status" value="1"/>
</dbReference>
<dbReference type="SUPFAM" id="SSF52540">
    <property type="entry name" value="P-loop containing nucleoside triphosphate hydrolases"/>
    <property type="match status" value="1"/>
</dbReference>
<dbReference type="EMBL" id="LNQR01000066">
    <property type="protein sequence ID" value="KWT85009.1"/>
    <property type="molecule type" value="Genomic_DNA"/>
</dbReference>
<evidence type="ECO:0000256" key="5">
    <source>
        <dbReference type="ARBA" id="ARBA00022927"/>
    </source>
</evidence>
<dbReference type="Gene3D" id="3.30.300.160">
    <property type="entry name" value="Type II secretion system, protein E, N-terminal domain"/>
    <property type="match status" value="1"/>
</dbReference>
<evidence type="ECO:0000256" key="1">
    <source>
        <dbReference type="ARBA" id="ARBA00006611"/>
    </source>
</evidence>
<keyword evidence="2" id="KW-0813">Transport</keyword>
<comment type="similarity">
    <text evidence="1">Belongs to the GSP E family.</text>
</comment>
<sequence length="511" mass="56578">MDKETPDREIAMAGPEDFPRVPIVLDGISSRFIGNNLIIPSYLEDNRLKVIMARPWDISTIDALTVATGYEIEAFGADEAEVRDYIDKFYSRESNINKIIEDIGDVSFDTISDYDEDVDHLKGLASEAPIIKLVNLLISRAVQARASDIHIEPFENELKVRYRIDGVLKEVESTPKKLQPAIISRIKIMAKLNIAERRLPQDGRIKLKIALKEIDMRVSTVPTLYGESIVMRILDKESIVIDLTQLGFPDDILSGFNNLITKPHGIVLVTGPTGSGKTTTLYGALDKINTPEKKIITVEDPIEYHLNGINQIQVKQQIGLNFANTLRHIVRQDPDIIMIGEIRDVETAEIAIQSALTGHLVFSTLHTNDAPSAVTRLIDMGVEAFLLTSTLRGVLAQRLVRIVCNNCKAIDDEAASPDELALIGLSPDVVLYKGTGCEQCAGTGFYSRKGIFEFLVVNDSLKKAILKSTDSTELRHIAKRHGMKTLIESGAEKVRAGQTTIAEVLRVTQEV</sequence>
<dbReference type="InterPro" id="IPR003593">
    <property type="entry name" value="AAA+_ATPase"/>
</dbReference>
<dbReference type="InterPro" id="IPR037257">
    <property type="entry name" value="T2SS_E_N_sf"/>
</dbReference>
<evidence type="ECO:0000313" key="11">
    <source>
        <dbReference type="Proteomes" id="UP000060487"/>
    </source>
</evidence>
<proteinExistence type="inferred from homology"/>
<reference evidence="10 11" key="1">
    <citation type="submission" date="2015-11" db="EMBL/GenBank/DDBJ databases">
        <authorList>
            <person name="Lin W."/>
        </authorList>
    </citation>
    <scope>NUCLEOTIDE SEQUENCE [LARGE SCALE GENOMIC DNA]</scope>
    <source>
        <strain evidence="10 11">HCH-1</strain>
    </source>
</reference>
<name>A0ABR5SEQ3_9BACT</name>
<comment type="caution">
    <text evidence="10">The sequence shown here is derived from an EMBL/GenBank/DDBJ whole genome shotgun (WGS) entry which is preliminary data.</text>
</comment>
<dbReference type="InterPro" id="IPR027417">
    <property type="entry name" value="P-loop_NTPase"/>
</dbReference>
<evidence type="ECO:0000256" key="4">
    <source>
        <dbReference type="ARBA" id="ARBA00022840"/>
    </source>
</evidence>
<comment type="catalytic activity">
    <reaction evidence="8">
        <text>ATP + H2O + cellular proteinSide 1 = ADP + phosphate + cellular proteinSide 2.</text>
        <dbReference type="EC" id="7.4.2.8"/>
    </reaction>
</comment>
<evidence type="ECO:0000256" key="3">
    <source>
        <dbReference type="ARBA" id="ARBA00022741"/>
    </source>
</evidence>
<keyword evidence="11" id="KW-1185">Reference proteome</keyword>
<keyword evidence="4" id="KW-0067">ATP-binding</keyword>
<protein>
    <recommendedName>
        <fullName evidence="7">protein-secreting ATPase</fullName>
        <ecNumber evidence="7">7.4.2.8</ecNumber>
    </recommendedName>
</protein>
<accession>A0ABR5SEQ3</accession>
<evidence type="ECO:0000256" key="7">
    <source>
        <dbReference type="ARBA" id="ARBA00024382"/>
    </source>
</evidence>
<evidence type="ECO:0000256" key="8">
    <source>
        <dbReference type="ARBA" id="ARBA00034006"/>
    </source>
</evidence>
<dbReference type="Gene3D" id="3.40.50.300">
    <property type="entry name" value="P-loop containing nucleotide triphosphate hydrolases"/>
    <property type="match status" value="1"/>
</dbReference>
<dbReference type="Proteomes" id="UP000060487">
    <property type="component" value="Unassembled WGS sequence"/>
</dbReference>
<organism evidence="10 11">
    <name type="scientific">Candidatus Magnetominusculus xianensis</name>
    <dbReference type="NCBI Taxonomy" id="1748249"/>
    <lineage>
        <taxon>Bacteria</taxon>
        <taxon>Pseudomonadati</taxon>
        <taxon>Nitrospirota</taxon>
        <taxon>Nitrospiria</taxon>
        <taxon>Nitrospirales</taxon>
        <taxon>Nitrospiraceae</taxon>
        <taxon>Candidatus Magnetominusculus</taxon>
    </lineage>
</organism>
<dbReference type="PROSITE" id="PS00662">
    <property type="entry name" value="T2SP_E"/>
    <property type="match status" value="1"/>
</dbReference>
<dbReference type="InterPro" id="IPR001482">
    <property type="entry name" value="T2SS/T4SS_dom"/>
</dbReference>
<evidence type="ECO:0000313" key="10">
    <source>
        <dbReference type="EMBL" id="KWT85009.1"/>
    </source>
</evidence>
<dbReference type="NCBIfam" id="TIGR02533">
    <property type="entry name" value="type_II_gspE"/>
    <property type="match status" value="1"/>
</dbReference>
<dbReference type="EC" id="7.4.2.8" evidence="7"/>
<dbReference type="SMART" id="SM00382">
    <property type="entry name" value="AAA"/>
    <property type="match status" value="1"/>
</dbReference>
<dbReference type="PANTHER" id="PTHR30258">
    <property type="entry name" value="TYPE II SECRETION SYSTEM PROTEIN GSPE-RELATED"/>
    <property type="match status" value="1"/>
</dbReference>
<dbReference type="RefSeq" id="WP_236861634.1">
    <property type="nucleotide sequence ID" value="NZ_LNQR01000066.1"/>
</dbReference>
<evidence type="ECO:0000256" key="6">
    <source>
        <dbReference type="ARBA" id="ARBA00022967"/>
    </source>
</evidence>
<evidence type="ECO:0000256" key="2">
    <source>
        <dbReference type="ARBA" id="ARBA00022448"/>
    </source>
</evidence>
<feature type="domain" description="Bacterial type II secretion system protein E" evidence="9">
    <location>
        <begin position="330"/>
        <end position="344"/>
    </location>
</feature>
<dbReference type="PANTHER" id="PTHR30258:SF2">
    <property type="entry name" value="COMG OPERON PROTEIN 1"/>
    <property type="match status" value="1"/>
</dbReference>
<dbReference type="Pfam" id="PF00437">
    <property type="entry name" value="T2SSE"/>
    <property type="match status" value="1"/>
</dbReference>
<keyword evidence="5" id="KW-0653">Protein transport</keyword>
<dbReference type="Gene3D" id="3.30.450.90">
    <property type="match status" value="1"/>
</dbReference>
<keyword evidence="3" id="KW-0547">Nucleotide-binding</keyword>
<gene>
    <name evidence="10" type="ORF">ASN18_1827</name>
</gene>
<dbReference type="InterPro" id="IPR013369">
    <property type="entry name" value="T2SS_GspE"/>
</dbReference>